<comment type="caution">
    <text evidence="1">The sequence shown here is derived from an EMBL/GenBank/DDBJ whole genome shotgun (WGS) entry which is preliminary data.</text>
</comment>
<evidence type="ECO:0000313" key="2">
    <source>
        <dbReference type="Proteomes" id="UP001341840"/>
    </source>
</evidence>
<accession>A0ABU6WKK5</accession>
<dbReference type="EMBL" id="JASCZI010181696">
    <property type="protein sequence ID" value="MED6185381.1"/>
    <property type="molecule type" value="Genomic_DNA"/>
</dbReference>
<sequence length="137" mass="16860">MNLIANPFGIPRENDPNPRSFTHALRSDVERRFVYTHRMWPTNQDRVIYFKIMRNQEKLEFPQYFSRSYGHDFRCHLHLIDIKDNCLDVEIYKDRFVMWLPKESLTLIRKFYNYGYMINLSLKYIGEAIFFWNCHRP</sequence>
<keyword evidence="2" id="KW-1185">Reference proteome</keyword>
<protein>
    <submittedName>
        <fullName evidence="1">Uncharacterized protein</fullName>
    </submittedName>
</protein>
<reference evidence="1 2" key="1">
    <citation type="journal article" date="2023" name="Plants (Basel)">
        <title>Bridging the Gap: Combining Genomics and Transcriptomics Approaches to Understand Stylosanthes scabra, an Orphan Legume from the Brazilian Caatinga.</title>
        <authorList>
            <person name="Ferreira-Neto J.R.C."/>
            <person name="da Silva M.D."/>
            <person name="Binneck E."/>
            <person name="de Melo N.F."/>
            <person name="da Silva R.H."/>
            <person name="de Melo A.L.T.M."/>
            <person name="Pandolfi V."/>
            <person name="Bustamante F.O."/>
            <person name="Brasileiro-Vidal A.C."/>
            <person name="Benko-Iseppon A.M."/>
        </authorList>
    </citation>
    <scope>NUCLEOTIDE SEQUENCE [LARGE SCALE GENOMIC DNA]</scope>
    <source>
        <tissue evidence="1">Leaves</tissue>
    </source>
</reference>
<gene>
    <name evidence="1" type="ORF">PIB30_056553</name>
</gene>
<organism evidence="1 2">
    <name type="scientific">Stylosanthes scabra</name>
    <dbReference type="NCBI Taxonomy" id="79078"/>
    <lineage>
        <taxon>Eukaryota</taxon>
        <taxon>Viridiplantae</taxon>
        <taxon>Streptophyta</taxon>
        <taxon>Embryophyta</taxon>
        <taxon>Tracheophyta</taxon>
        <taxon>Spermatophyta</taxon>
        <taxon>Magnoliopsida</taxon>
        <taxon>eudicotyledons</taxon>
        <taxon>Gunneridae</taxon>
        <taxon>Pentapetalae</taxon>
        <taxon>rosids</taxon>
        <taxon>fabids</taxon>
        <taxon>Fabales</taxon>
        <taxon>Fabaceae</taxon>
        <taxon>Papilionoideae</taxon>
        <taxon>50 kb inversion clade</taxon>
        <taxon>dalbergioids sensu lato</taxon>
        <taxon>Dalbergieae</taxon>
        <taxon>Pterocarpus clade</taxon>
        <taxon>Stylosanthes</taxon>
    </lineage>
</organism>
<proteinExistence type="predicted"/>
<evidence type="ECO:0000313" key="1">
    <source>
        <dbReference type="EMBL" id="MED6185381.1"/>
    </source>
</evidence>
<name>A0ABU6WKK5_9FABA</name>
<dbReference type="Proteomes" id="UP001341840">
    <property type="component" value="Unassembled WGS sequence"/>
</dbReference>